<gene>
    <name evidence="1" type="ORF">GCM10011391_13910</name>
</gene>
<proteinExistence type="predicted"/>
<accession>A0A8J2VP87</accession>
<reference evidence="1" key="2">
    <citation type="submission" date="2020-09" db="EMBL/GenBank/DDBJ databases">
        <authorList>
            <person name="Sun Q."/>
            <person name="Zhou Y."/>
        </authorList>
    </citation>
    <scope>NUCLEOTIDE SEQUENCE</scope>
    <source>
        <strain evidence="1">CGMCC 1.15371</strain>
    </source>
</reference>
<protein>
    <submittedName>
        <fullName evidence="1">Uncharacterized protein</fullName>
    </submittedName>
</protein>
<dbReference type="EMBL" id="BMIR01000005">
    <property type="protein sequence ID" value="GGE36310.1"/>
    <property type="molecule type" value="Genomic_DNA"/>
</dbReference>
<reference evidence="1" key="1">
    <citation type="journal article" date="2014" name="Int. J. Syst. Evol. Microbiol.">
        <title>Complete genome sequence of Corynebacterium casei LMG S-19264T (=DSM 44701T), isolated from a smear-ripened cheese.</title>
        <authorList>
            <consortium name="US DOE Joint Genome Institute (JGI-PGF)"/>
            <person name="Walter F."/>
            <person name="Albersmeier A."/>
            <person name="Kalinowski J."/>
            <person name="Ruckert C."/>
        </authorList>
    </citation>
    <scope>NUCLEOTIDE SEQUENCE</scope>
    <source>
        <strain evidence="1">CGMCC 1.15371</strain>
    </source>
</reference>
<dbReference type="Proteomes" id="UP000628775">
    <property type="component" value="Unassembled WGS sequence"/>
</dbReference>
<keyword evidence="2" id="KW-1185">Reference proteome</keyword>
<organism evidence="1 2">
    <name type="scientific">Pullulanibacillus camelliae</name>
    <dbReference type="NCBI Taxonomy" id="1707096"/>
    <lineage>
        <taxon>Bacteria</taxon>
        <taxon>Bacillati</taxon>
        <taxon>Bacillota</taxon>
        <taxon>Bacilli</taxon>
        <taxon>Bacillales</taxon>
        <taxon>Sporolactobacillaceae</taxon>
        <taxon>Pullulanibacillus</taxon>
    </lineage>
</organism>
<comment type="caution">
    <text evidence="1">The sequence shown here is derived from an EMBL/GenBank/DDBJ whole genome shotgun (WGS) entry which is preliminary data.</text>
</comment>
<name>A0A8J2VP87_9BACL</name>
<evidence type="ECO:0000313" key="2">
    <source>
        <dbReference type="Proteomes" id="UP000628775"/>
    </source>
</evidence>
<evidence type="ECO:0000313" key="1">
    <source>
        <dbReference type="EMBL" id="GGE36310.1"/>
    </source>
</evidence>
<sequence>MYSRKEVVTVKFSPRMLKFIGTPPYAFAGSTHYLQFINNSIRHITYISLLYKLNF</sequence>
<dbReference type="AlphaFoldDB" id="A0A8J2VP87"/>